<dbReference type="AlphaFoldDB" id="A0A9X1QB78"/>
<protein>
    <submittedName>
        <fullName evidence="4">FecR domain-containing protein</fullName>
    </submittedName>
</protein>
<accession>A0A9X1QB78</accession>
<evidence type="ECO:0000259" key="3">
    <source>
        <dbReference type="Pfam" id="PF16344"/>
    </source>
</evidence>
<dbReference type="PANTHER" id="PTHR30273:SF2">
    <property type="entry name" value="PROTEIN FECR"/>
    <property type="match status" value="1"/>
</dbReference>
<feature type="domain" description="Protein FecR C-terminal" evidence="3">
    <location>
        <begin position="298"/>
        <end position="365"/>
    </location>
</feature>
<keyword evidence="1" id="KW-0472">Membrane</keyword>
<dbReference type="InterPro" id="IPR012373">
    <property type="entry name" value="Ferrdict_sens_TM"/>
</dbReference>
<sequence>MIKDYTNFSVIDLAIDDAFLRHYLLPSPESDLFWYNWLRDNPGQATDWEEARKLVEAVLLGLKDYTRIYLSEEAEEELLQRIWATNRSTQPDREKVVPMVSWQHSRLLAACVVLAILAAGYWFVWQHDAAGSMYQKQVSQLPDTRFEKVNSLSEPQIFYLPDSSSVLLFPASKMSYSSAYNNENRNVYLSGKAIFDVRKNPERPFLVYANEIITKVLGTRFEVSAFEKDADVIVKVQSGQVSVYQEKEYSNSSGQHSEKAGVLLLPNQQVVFKRTGEQFNKALVESPALLPAAPVSAFVYDETPVLRVLEEIEMAYGVDIVFSDELLQSCELTANLSEEPLRGKLDIICRSIGATYEIVDAQIIITSKGCKEI</sequence>
<evidence type="ECO:0000313" key="4">
    <source>
        <dbReference type="EMBL" id="MCF2497223.1"/>
    </source>
</evidence>
<gene>
    <name evidence="4" type="ORF">L0661_02820</name>
</gene>
<dbReference type="Pfam" id="PF16344">
    <property type="entry name" value="FecR_C"/>
    <property type="match status" value="1"/>
</dbReference>
<feature type="domain" description="FecR protein" evidence="2">
    <location>
        <begin position="159"/>
        <end position="241"/>
    </location>
</feature>
<organism evidence="4 5">
    <name type="scientific">Dyadobacter chenhuakuii</name>
    <dbReference type="NCBI Taxonomy" id="2909339"/>
    <lineage>
        <taxon>Bacteria</taxon>
        <taxon>Pseudomonadati</taxon>
        <taxon>Bacteroidota</taxon>
        <taxon>Cytophagia</taxon>
        <taxon>Cytophagales</taxon>
        <taxon>Spirosomataceae</taxon>
        <taxon>Dyadobacter</taxon>
    </lineage>
</organism>
<dbReference type="GO" id="GO:0016989">
    <property type="term" value="F:sigma factor antagonist activity"/>
    <property type="evidence" value="ECO:0007669"/>
    <property type="project" value="TreeGrafter"/>
</dbReference>
<keyword evidence="1" id="KW-1133">Transmembrane helix</keyword>
<dbReference type="Gene3D" id="3.55.50.30">
    <property type="match status" value="1"/>
</dbReference>
<comment type="caution">
    <text evidence="4">The sequence shown here is derived from an EMBL/GenBank/DDBJ whole genome shotgun (WGS) entry which is preliminary data.</text>
</comment>
<keyword evidence="1" id="KW-0812">Transmembrane</keyword>
<dbReference type="Gene3D" id="2.60.120.1440">
    <property type="match status" value="1"/>
</dbReference>
<dbReference type="InterPro" id="IPR006860">
    <property type="entry name" value="FecR"/>
</dbReference>
<dbReference type="EMBL" id="JAKFFV010000002">
    <property type="protein sequence ID" value="MCF2497223.1"/>
    <property type="molecule type" value="Genomic_DNA"/>
</dbReference>
<dbReference type="Pfam" id="PF04773">
    <property type="entry name" value="FecR"/>
    <property type="match status" value="1"/>
</dbReference>
<feature type="transmembrane region" description="Helical" evidence="1">
    <location>
        <begin position="107"/>
        <end position="125"/>
    </location>
</feature>
<evidence type="ECO:0000256" key="1">
    <source>
        <dbReference type="SAM" id="Phobius"/>
    </source>
</evidence>
<dbReference type="InterPro" id="IPR032508">
    <property type="entry name" value="FecR_C"/>
</dbReference>
<dbReference type="PIRSF" id="PIRSF018266">
    <property type="entry name" value="FecR"/>
    <property type="match status" value="1"/>
</dbReference>
<proteinExistence type="predicted"/>
<reference evidence="4" key="1">
    <citation type="submission" date="2022-01" db="EMBL/GenBank/DDBJ databases">
        <title>Novel species in genus Dyadobacter.</title>
        <authorList>
            <person name="Ma C."/>
        </authorList>
    </citation>
    <scope>NUCLEOTIDE SEQUENCE</scope>
    <source>
        <strain evidence="4">CY357</strain>
    </source>
</reference>
<evidence type="ECO:0000259" key="2">
    <source>
        <dbReference type="Pfam" id="PF04773"/>
    </source>
</evidence>
<evidence type="ECO:0000313" key="5">
    <source>
        <dbReference type="Proteomes" id="UP001139411"/>
    </source>
</evidence>
<dbReference type="Proteomes" id="UP001139411">
    <property type="component" value="Unassembled WGS sequence"/>
</dbReference>
<dbReference type="RefSeq" id="WP_235176707.1">
    <property type="nucleotide sequence ID" value="NZ_JAKFFV010000002.1"/>
</dbReference>
<dbReference type="PANTHER" id="PTHR30273">
    <property type="entry name" value="PERIPLASMIC SIGNAL SENSOR AND SIGMA FACTOR ACTIVATOR FECR-RELATED"/>
    <property type="match status" value="1"/>
</dbReference>
<name>A0A9X1QB78_9BACT</name>